<dbReference type="OrthoDB" id="5237464at2759"/>
<evidence type="ECO:0000256" key="1">
    <source>
        <dbReference type="SAM" id="MobiDB-lite"/>
    </source>
</evidence>
<gene>
    <name evidence="2" type="ORF">DM02DRAFT_724010</name>
</gene>
<dbReference type="AlphaFoldDB" id="A0A2V1E915"/>
<evidence type="ECO:0000313" key="2">
    <source>
        <dbReference type="EMBL" id="PVI06662.1"/>
    </source>
</evidence>
<reference evidence="2 3" key="1">
    <citation type="journal article" date="2018" name="Sci. Rep.">
        <title>Comparative genomics provides insights into the lifestyle and reveals functional heterogeneity of dark septate endophytic fungi.</title>
        <authorList>
            <person name="Knapp D.G."/>
            <person name="Nemeth J.B."/>
            <person name="Barry K."/>
            <person name="Hainaut M."/>
            <person name="Henrissat B."/>
            <person name="Johnson J."/>
            <person name="Kuo A."/>
            <person name="Lim J.H.P."/>
            <person name="Lipzen A."/>
            <person name="Nolan M."/>
            <person name="Ohm R.A."/>
            <person name="Tamas L."/>
            <person name="Grigoriev I.V."/>
            <person name="Spatafora J.W."/>
            <person name="Nagy L.G."/>
            <person name="Kovacs G.M."/>
        </authorList>
    </citation>
    <scope>NUCLEOTIDE SEQUENCE [LARGE SCALE GENOMIC DNA]</scope>
    <source>
        <strain evidence="2 3">DSE2036</strain>
    </source>
</reference>
<accession>A0A2V1E915</accession>
<dbReference type="Proteomes" id="UP000244855">
    <property type="component" value="Unassembled WGS sequence"/>
</dbReference>
<dbReference type="EMBL" id="KZ805307">
    <property type="protein sequence ID" value="PVI06662.1"/>
    <property type="molecule type" value="Genomic_DNA"/>
</dbReference>
<sequence length="415" mass="43024">MAMSLARHVHGSGGSGGNGRSSSRSSAFAVHFGLGAFTRNVARLAASVAGLAGSVERAAVRSSAVARDVTKLAASVALHGLSLAVASKVVGSAALVAGGRATTSKATPEATTISATRSTTAAHGTGARVRAVAGQVSGKTARVASSARASSAQAQSWAVSLHMAKALAVVALLGLGSARVGASVGLVAGLLACGMCPTFPHLKQARRDREDMLIVILPRNSVERSSKQASKQAVYVYEYVCRGFGRAKEGKERGGGGRWCEGVNGSTARARLPPTTGNGNANAAWWQVKKGRTDLLCFSSSVPSPGSGVGLKYGEGRGATYKSTFQTFPQQLSCVRRLDCASAGDQSGFMVDMWSGLVARSRRGFHARDQLGSYHTSGMRNFRPTARNKLLAMPSSSATFVRSWRVPNLSPLPIF</sequence>
<feature type="region of interest" description="Disordered" evidence="1">
    <location>
        <begin position="1"/>
        <end position="21"/>
    </location>
</feature>
<keyword evidence="3" id="KW-1185">Reference proteome</keyword>
<name>A0A2V1E915_9PLEO</name>
<proteinExistence type="predicted"/>
<evidence type="ECO:0000313" key="3">
    <source>
        <dbReference type="Proteomes" id="UP000244855"/>
    </source>
</evidence>
<protein>
    <submittedName>
        <fullName evidence="2">Uncharacterized protein</fullName>
    </submittedName>
</protein>
<organism evidence="2 3">
    <name type="scientific">Periconia macrospinosa</name>
    <dbReference type="NCBI Taxonomy" id="97972"/>
    <lineage>
        <taxon>Eukaryota</taxon>
        <taxon>Fungi</taxon>
        <taxon>Dikarya</taxon>
        <taxon>Ascomycota</taxon>
        <taxon>Pezizomycotina</taxon>
        <taxon>Dothideomycetes</taxon>
        <taxon>Pleosporomycetidae</taxon>
        <taxon>Pleosporales</taxon>
        <taxon>Massarineae</taxon>
        <taxon>Periconiaceae</taxon>
        <taxon>Periconia</taxon>
    </lineage>
</organism>